<protein>
    <submittedName>
        <fullName evidence="1">Uncharacterized protein</fullName>
    </submittedName>
</protein>
<sequence length="61" mass="7221">MRLGLVLMSSISSINKWFLERWVREGCLGRKVESEVNISEVFIFKSKLICRYKNTILNKKK</sequence>
<evidence type="ECO:0000313" key="2">
    <source>
        <dbReference type="Proteomes" id="UP000292362"/>
    </source>
</evidence>
<name>A0A4Q9KTL1_9MICR</name>
<gene>
    <name evidence="1" type="ORF">CWI37_2206p0010</name>
</gene>
<evidence type="ECO:0000313" key="1">
    <source>
        <dbReference type="EMBL" id="TBT97540.1"/>
    </source>
</evidence>
<proteinExistence type="predicted"/>
<dbReference type="AlphaFoldDB" id="A0A4Q9KTL1"/>
<accession>A0A4Q9KTL1</accession>
<dbReference type="Proteomes" id="UP000292362">
    <property type="component" value="Unassembled WGS sequence"/>
</dbReference>
<reference evidence="1 2" key="1">
    <citation type="submission" date="2017-12" db="EMBL/GenBank/DDBJ databases">
        <authorList>
            <person name="Pombert J.-F."/>
            <person name="Haag K.L."/>
            <person name="Ebert D."/>
        </authorList>
    </citation>
    <scope>NUCLEOTIDE SEQUENCE [LARGE SCALE GENOMIC DNA]</scope>
    <source>
        <strain evidence="1">FI-OER-3-3</strain>
    </source>
</reference>
<organism evidence="1 2">
    <name type="scientific">Hamiltosporidium tvaerminnensis</name>
    <dbReference type="NCBI Taxonomy" id="1176355"/>
    <lineage>
        <taxon>Eukaryota</taxon>
        <taxon>Fungi</taxon>
        <taxon>Fungi incertae sedis</taxon>
        <taxon>Microsporidia</taxon>
        <taxon>Dubosqiidae</taxon>
        <taxon>Hamiltosporidium</taxon>
    </lineage>
</organism>
<dbReference type="VEuPathDB" id="MicrosporidiaDB:CWI37_2206p0010"/>
<dbReference type="EMBL" id="PITJ01002206">
    <property type="protein sequence ID" value="TBT97540.1"/>
    <property type="molecule type" value="Genomic_DNA"/>
</dbReference>
<comment type="caution">
    <text evidence="1">The sequence shown here is derived from an EMBL/GenBank/DDBJ whole genome shotgun (WGS) entry which is preliminary data.</text>
</comment>